<keyword evidence="2" id="KW-0326">Glycosidase</keyword>
<dbReference type="InterPro" id="IPR006047">
    <property type="entry name" value="GH13_cat_dom"/>
</dbReference>
<dbReference type="PANTHER" id="PTHR10357">
    <property type="entry name" value="ALPHA-AMYLASE FAMILY MEMBER"/>
    <property type="match status" value="1"/>
</dbReference>
<feature type="domain" description="Glycosyl hydrolase family 13 catalytic" evidence="3">
    <location>
        <begin position="232"/>
        <end position="618"/>
    </location>
</feature>
<accession>A0A7C4NPY2</accession>
<reference evidence="4" key="1">
    <citation type="journal article" date="2020" name="mSystems">
        <title>Genome- and Community-Level Interaction Insights into Carbon Utilization and Element Cycling Functions of Hydrothermarchaeota in Hydrothermal Sediment.</title>
        <authorList>
            <person name="Zhou Z."/>
            <person name="Liu Y."/>
            <person name="Xu W."/>
            <person name="Pan J."/>
            <person name="Luo Z.H."/>
            <person name="Li M."/>
        </authorList>
    </citation>
    <scope>NUCLEOTIDE SEQUENCE [LARGE SCALE GENOMIC DNA]</scope>
    <source>
        <strain evidence="4">SpSt-648</strain>
    </source>
</reference>
<dbReference type="PANTHER" id="PTHR10357:SF210">
    <property type="entry name" value="MALTODEXTRIN GLUCOSIDASE"/>
    <property type="match status" value="1"/>
</dbReference>
<dbReference type="CDD" id="cd11338">
    <property type="entry name" value="AmyAc_CMD"/>
    <property type="match status" value="1"/>
</dbReference>
<dbReference type="Gene3D" id="2.60.40.10">
    <property type="entry name" value="Immunoglobulins"/>
    <property type="match status" value="2"/>
</dbReference>
<dbReference type="InterPro" id="IPR013780">
    <property type="entry name" value="Glyco_hydro_b"/>
</dbReference>
<dbReference type="SMART" id="SM00642">
    <property type="entry name" value="Aamy"/>
    <property type="match status" value="1"/>
</dbReference>
<dbReference type="InterPro" id="IPR014756">
    <property type="entry name" value="Ig_E-set"/>
</dbReference>
<protein>
    <submittedName>
        <fullName evidence="4">Glycoside hydrolase family 13 protein</fullName>
    </submittedName>
</protein>
<dbReference type="GO" id="GO:0016798">
    <property type="term" value="F:hydrolase activity, acting on glycosyl bonds"/>
    <property type="evidence" value="ECO:0007669"/>
    <property type="project" value="UniProtKB-KW"/>
</dbReference>
<evidence type="ECO:0000259" key="3">
    <source>
        <dbReference type="SMART" id="SM00642"/>
    </source>
</evidence>
<dbReference type="SUPFAM" id="SSF81296">
    <property type="entry name" value="E set domains"/>
    <property type="match status" value="1"/>
</dbReference>
<dbReference type="InterPro" id="IPR059128">
    <property type="entry name" value="SMMA_beta-sandwich_2"/>
</dbReference>
<proteinExistence type="predicted"/>
<organism evidence="4">
    <name type="scientific">Staphylothermus marinus</name>
    <dbReference type="NCBI Taxonomy" id="2280"/>
    <lineage>
        <taxon>Archaea</taxon>
        <taxon>Thermoproteota</taxon>
        <taxon>Thermoprotei</taxon>
        <taxon>Desulfurococcales</taxon>
        <taxon>Desulfurococcaceae</taxon>
        <taxon>Staphylothermus</taxon>
    </lineage>
</organism>
<dbReference type="Gene3D" id="3.20.20.80">
    <property type="entry name" value="Glycosidases"/>
    <property type="match status" value="1"/>
</dbReference>
<dbReference type="EMBL" id="DTBP01000027">
    <property type="protein sequence ID" value="HGQ74229.1"/>
    <property type="molecule type" value="Genomic_DNA"/>
</dbReference>
<gene>
    <name evidence="4" type="ORF">ENU20_04040</name>
</gene>
<keyword evidence="1 4" id="KW-0378">Hydrolase</keyword>
<comment type="caution">
    <text evidence="4">The sequence shown here is derived from an EMBL/GenBank/DDBJ whole genome shotgun (WGS) entry which is preliminary data.</text>
</comment>
<dbReference type="Gene3D" id="2.60.40.1180">
    <property type="entry name" value="Golgi alpha-mannosidase II"/>
    <property type="match status" value="1"/>
</dbReference>
<sequence length="707" mass="83404">MYRVIGRRVLDGGRLGEYLVEFSREWRTGARKIYLIGDFTSVYPGFYSLRKIGDRGYAKLRLWWGIYGYGFIVDNDFGNILDPENESKLCRRSNFHPDQTICLSKAVIEKPQNPLDAIYHYEGDESYLHIFGNKLVVRIRHPIEVRDTHIELDNGIIEDSITYLIGSEVIKQFIIKPLSEYLHYRFVFRYGGETLYYGYEGVAENPSYIRIKVSNVAGVRKPQWFMGTIYYQIFVDSFNNGDPFNDPPIKISVYEPREHGYYGGDLKGILEKIDYIEGLGVETIYLTPIFRSNSYHRYDVIDYYSIDPYLGSLEDFDNLVNELKKRGIRVVLDVTPHHCSPCHEFFKDIILNWDNSRYWNWFTIFYKPPDEVLNFIRDHLIKSCSIREIYRDAANNPYLWKWFSENKPFYESFFTNWFMVKFNHENPETLDYFLNITKFWIDRGVDGFRIDVAMGIHHTWLKEYYVRVKDVKEDFLILAEVSEEPSIYYDLFDSIMCYYLRRLLFEKLIFNSISIQNFVEELNKLYTSIPHYKAVSLYNLLGSHDTPRLKTIVNNDRDLVKLMYVLIFILPGSPAIYYGDEIGMEGGKDPDCRRPMVWDGSKWDLDMLYFIKSLIKTYKSSNALRHGFFEIKILDSNTLLIKRWVDDEEVYVLLNLFGGDAEAELELPPGKYYDPISNEELEITKTIMVRLGRFGFKILLSRDTSSS</sequence>
<dbReference type="InterPro" id="IPR017853">
    <property type="entry name" value="GH"/>
</dbReference>
<dbReference type="Pfam" id="PF22426">
    <property type="entry name" value="SMMA_N"/>
    <property type="match status" value="1"/>
</dbReference>
<evidence type="ECO:0000256" key="1">
    <source>
        <dbReference type="ARBA" id="ARBA00022801"/>
    </source>
</evidence>
<dbReference type="InterPro" id="IPR045857">
    <property type="entry name" value="O16G_dom_2"/>
</dbReference>
<dbReference type="SUPFAM" id="SSF51445">
    <property type="entry name" value="(Trans)glycosidases"/>
    <property type="match status" value="1"/>
</dbReference>
<dbReference type="AlphaFoldDB" id="A0A7C4NPY2"/>
<evidence type="ECO:0000313" key="4">
    <source>
        <dbReference type="EMBL" id="HGQ74229.1"/>
    </source>
</evidence>
<dbReference type="Pfam" id="PF00128">
    <property type="entry name" value="Alpha-amylase"/>
    <property type="match status" value="1"/>
</dbReference>
<dbReference type="GO" id="GO:0005975">
    <property type="term" value="P:carbohydrate metabolic process"/>
    <property type="evidence" value="ECO:0007669"/>
    <property type="project" value="InterPro"/>
</dbReference>
<dbReference type="InterPro" id="IPR059145">
    <property type="entry name" value="SMMA_C"/>
</dbReference>
<evidence type="ECO:0000256" key="2">
    <source>
        <dbReference type="ARBA" id="ARBA00023295"/>
    </source>
</evidence>
<dbReference type="Gene3D" id="3.90.400.10">
    <property type="entry name" value="Oligo-1,6-glucosidase, Domain 2"/>
    <property type="match status" value="1"/>
</dbReference>
<dbReference type="Pfam" id="PF22427">
    <property type="entry name" value="SMMA_C"/>
    <property type="match status" value="1"/>
</dbReference>
<dbReference type="InterPro" id="IPR013783">
    <property type="entry name" value="Ig-like_fold"/>
</dbReference>
<name>A0A7C4NPY2_STAMA</name>